<comment type="similarity">
    <text evidence="5 10">In the C-terminal section; belongs to the HTP reductase family.</text>
</comment>
<dbReference type="CDD" id="cd01284">
    <property type="entry name" value="Riboflavin_deaminase-reductase"/>
    <property type="match status" value="1"/>
</dbReference>
<evidence type="ECO:0000256" key="10">
    <source>
        <dbReference type="PIRNR" id="PIRNR006769"/>
    </source>
</evidence>
<keyword evidence="9" id="KW-0511">Multifunctional enzyme</keyword>
<evidence type="ECO:0000256" key="4">
    <source>
        <dbReference type="ARBA" id="ARBA00005259"/>
    </source>
</evidence>
<organism evidence="12 13">
    <name type="scientific">Sphingomonas vulcanisoli</name>
    <dbReference type="NCBI Taxonomy" id="1658060"/>
    <lineage>
        <taxon>Bacteria</taxon>
        <taxon>Pseudomonadati</taxon>
        <taxon>Pseudomonadota</taxon>
        <taxon>Alphaproteobacteria</taxon>
        <taxon>Sphingomonadales</taxon>
        <taxon>Sphingomonadaceae</taxon>
        <taxon>Sphingomonas</taxon>
    </lineage>
</organism>
<evidence type="ECO:0000256" key="3">
    <source>
        <dbReference type="ARBA" id="ARBA00004910"/>
    </source>
</evidence>
<evidence type="ECO:0000256" key="6">
    <source>
        <dbReference type="ARBA" id="ARBA00022619"/>
    </source>
</evidence>
<name>A0ABX0TWG2_9SPHN</name>
<dbReference type="SUPFAM" id="SSF53597">
    <property type="entry name" value="Dihydrofolate reductase-like"/>
    <property type="match status" value="1"/>
</dbReference>
<dbReference type="InterPro" id="IPR002125">
    <property type="entry name" value="CMP_dCMP_dom"/>
</dbReference>
<evidence type="ECO:0000256" key="5">
    <source>
        <dbReference type="ARBA" id="ARBA00007417"/>
    </source>
</evidence>
<comment type="catalytic activity">
    <reaction evidence="10">
        <text>2,5-diamino-6-hydroxy-4-(5-phosphoribosylamino)-pyrimidine + H2O + H(+) = 5-amino-6-(5-phospho-D-ribosylamino)uracil + NH4(+)</text>
        <dbReference type="Rhea" id="RHEA:21868"/>
        <dbReference type="ChEBI" id="CHEBI:15377"/>
        <dbReference type="ChEBI" id="CHEBI:15378"/>
        <dbReference type="ChEBI" id="CHEBI:28938"/>
        <dbReference type="ChEBI" id="CHEBI:58453"/>
        <dbReference type="ChEBI" id="CHEBI:58614"/>
        <dbReference type="EC" id="3.5.4.26"/>
    </reaction>
</comment>
<dbReference type="PIRSF" id="PIRSF006769">
    <property type="entry name" value="RibD"/>
    <property type="match status" value="1"/>
</dbReference>
<dbReference type="InterPro" id="IPR016193">
    <property type="entry name" value="Cytidine_deaminase-like"/>
</dbReference>
<dbReference type="PANTHER" id="PTHR38011">
    <property type="entry name" value="DIHYDROFOLATE REDUCTASE FAMILY PROTEIN (AFU_ORTHOLOGUE AFUA_8G06820)"/>
    <property type="match status" value="1"/>
</dbReference>
<feature type="domain" description="CMP/dCMP-type deaminase" evidence="11">
    <location>
        <begin position="1"/>
        <end position="118"/>
    </location>
</feature>
<dbReference type="EC" id="1.1.1.193" evidence="10"/>
<keyword evidence="10 12" id="KW-0378">Hydrolase</keyword>
<dbReference type="PROSITE" id="PS51747">
    <property type="entry name" value="CYT_DCMP_DEAMINASES_2"/>
    <property type="match status" value="1"/>
</dbReference>
<evidence type="ECO:0000256" key="1">
    <source>
        <dbReference type="ARBA" id="ARBA00002151"/>
    </source>
</evidence>
<dbReference type="EMBL" id="JAAOZC010000003">
    <property type="protein sequence ID" value="NIJ07946.1"/>
    <property type="molecule type" value="Genomic_DNA"/>
</dbReference>
<dbReference type="SUPFAM" id="SSF53927">
    <property type="entry name" value="Cytidine deaminase-like"/>
    <property type="match status" value="1"/>
</dbReference>
<evidence type="ECO:0000313" key="13">
    <source>
        <dbReference type="Proteomes" id="UP000727456"/>
    </source>
</evidence>
<keyword evidence="13" id="KW-1185">Reference proteome</keyword>
<reference evidence="12 13" key="1">
    <citation type="submission" date="2020-03" db="EMBL/GenBank/DDBJ databases">
        <title>Genomic Encyclopedia of Type Strains, Phase III (KMG-III): the genomes of soil and plant-associated and newly described type strains.</title>
        <authorList>
            <person name="Whitman W."/>
        </authorList>
    </citation>
    <scope>NUCLEOTIDE SEQUENCE [LARGE SCALE GENOMIC DNA]</scope>
    <source>
        <strain evidence="12 13">CECT 8804</strain>
    </source>
</reference>
<dbReference type="Gene3D" id="3.40.430.10">
    <property type="entry name" value="Dihydrofolate Reductase, subunit A"/>
    <property type="match status" value="1"/>
</dbReference>
<dbReference type="EC" id="3.5.4.26" evidence="10"/>
<comment type="caution">
    <text evidence="12">The sequence shown here is derived from an EMBL/GenBank/DDBJ whole genome shotgun (WGS) entry which is preliminary data.</text>
</comment>
<evidence type="ECO:0000256" key="9">
    <source>
        <dbReference type="ARBA" id="ARBA00023268"/>
    </source>
</evidence>
<keyword evidence="7 10" id="KW-0521">NADP</keyword>
<dbReference type="Pfam" id="PF01872">
    <property type="entry name" value="RibD_C"/>
    <property type="match status" value="1"/>
</dbReference>
<gene>
    <name evidence="12" type="ORF">FHS31_001556</name>
</gene>
<keyword evidence="6 10" id="KW-0686">Riboflavin biosynthesis</keyword>
<dbReference type="RefSeq" id="WP_167072992.1">
    <property type="nucleotide sequence ID" value="NZ_JAAOZC010000003.1"/>
</dbReference>
<accession>A0ABX0TWG2</accession>
<dbReference type="InterPro" id="IPR024072">
    <property type="entry name" value="DHFR-like_dom_sf"/>
</dbReference>
<keyword evidence="10" id="KW-0862">Zinc</keyword>
<evidence type="ECO:0000313" key="12">
    <source>
        <dbReference type="EMBL" id="NIJ07946.1"/>
    </source>
</evidence>
<comment type="catalytic activity">
    <reaction evidence="10">
        <text>5-amino-6-(5-phospho-D-ribitylamino)uracil + NADP(+) = 5-amino-6-(5-phospho-D-ribosylamino)uracil + NADPH + H(+)</text>
        <dbReference type="Rhea" id="RHEA:17845"/>
        <dbReference type="ChEBI" id="CHEBI:15378"/>
        <dbReference type="ChEBI" id="CHEBI:57783"/>
        <dbReference type="ChEBI" id="CHEBI:58349"/>
        <dbReference type="ChEBI" id="CHEBI:58421"/>
        <dbReference type="ChEBI" id="CHEBI:58453"/>
        <dbReference type="EC" id="1.1.1.193"/>
    </reaction>
</comment>
<evidence type="ECO:0000256" key="8">
    <source>
        <dbReference type="ARBA" id="ARBA00023002"/>
    </source>
</evidence>
<sequence length="340" mass="36178">MASALAIGERGRGRSTPNPNVGCVIVREGCVVGRGWTQPGGRPHAEAMALEQAGAEVRGSTLYATLEPCAHDSARGPACADLIAAAKPARVVIALSDPDVRTRGRGIERLRAAGIEVLEGVCAAEAGRSMAGWLSRIERGRPYVTLKLATSLDGRIALPDGSSRWITGDAARAHAHLERARCDGILVGRGTWETDVPKLDVRLPGLEDRSSRRILLSSRHPGLVPGSTHPEALEREVRWTPEQARGDVWEVISGVEAIAALPDCNDLLIEGGAQTAASFLAADLVDRLLLYRAPILIGDGKAAIGDIGLTDLAAAHGRWTLIDTRMLGSDRLEVYERARS</sequence>
<comment type="function">
    <text evidence="1 10">Converts 2,5-diamino-6-(ribosylamino)-4(3h)-pyrimidinone 5'-phosphate into 5-amino-6-(ribosylamino)-2,4(1h,3h)-pyrimidinedione 5'-phosphate.</text>
</comment>
<dbReference type="Pfam" id="PF00383">
    <property type="entry name" value="dCMP_cyt_deam_1"/>
    <property type="match status" value="1"/>
</dbReference>
<dbReference type="Gene3D" id="3.40.140.10">
    <property type="entry name" value="Cytidine Deaminase, domain 2"/>
    <property type="match status" value="1"/>
</dbReference>
<dbReference type="PANTHER" id="PTHR38011:SF7">
    <property type="entry name" value="2,5-DIAMINO-6-RIBOSYLAMINO-4(3H)-PYRIMIDINONE 5'-PHOSPHATE REDUCTASE"/>
    <property type="match status" value="1"/>
</dbReference>
<dbReference type="InterPro" id="IPR002734">
    <property type="entry name" value="RibDG_C"/>
</dbReference>
<dbReference type="NCBIfam" id="TIGR00326">
    <property type="entry name" value="eubact_ribD"/>
    <property type="match status" value="1"/>
</dbReference>
<evidence type="ECO:0000256" key="2">
    <source>
        <dbReference type="ARBA" id="ARBA00004882"/>
    </source>
</evidence>
<comment type="pathway">
    <text evidence="3 10">Cofactor biosynthesis; riboflavin biosynthesis; 5-amino-6-(D-ribitylamino)uracil from GTP: step 3/4.</text>
</comment>
<evidence type="ECO:0000256" key="7">
    <source>
        <dbReference type="ARBA" id="ARBA00022857"/>
    </source>
</evidence>
<keyword evidence="10" id="KW-0479">Metal-binding</keyword>
<dbReference type="Proteomes" id="UP000727456">
    <property type="component" value="Unassembled WGS sequence"/>
</dbReference>
<comment type="pathway">
    <text evidence="2 10">Cofactor biosynthesis; riboflavin biosynthesis; 5-amino-6-(D-ribitylamino)uracil from GTP: step 2/4.</text>
</comment>
<keyword evidence="8 10" id="KW-0560">Oxidoreductase</keyword>
<dbReference type="GO" id="GO:0008703">
    <property type="term" value="F:5-amino-6-(5-phosphoribosylamino)uracil reductase activity"/>
    <property type="evidence" value="ECO:0007669"/>
    <property type="project" value="UniProtKB-EC"/>
</dbReference>
<comment type="similarity">
    <text evidence="4 10">In the N-terminal section; belongs to the cytidine and deoxycytidylate deaminase family.</text>
</comment>
<dbReference type="InterPro" id="IPR004794">
    <property type="entry name" value="Eubact_RibD"/>
</dbReference>
<dbReference type="GO" id="GO:0008835">
    <property type="term" value="F:diaminohydroxyphosphoribosylaminopyrimidine deaminase activity"/>
    <property type="evidence" value="ECO:0007669"/>
    <property type="project" value="UniProtKB-EC"/>
</dbReference>
<protein>
    <recommendedName>
        <fullName evidence="10">Riboflavin biosynthesis protein RibD</fullName>
    </recommendedName>
    <domain>
        <recommendedName>
            <fullName evidence="10">Diaminohydroxyphosphoribosylaminopyrimidine deaminase</fullName>
            <shortName evidence="10">DRAP deaminase</shortName>
            <ecNumber evidence="10">3.5.4.26</ecNumber>
        </recommendedName>
        <alternativeName>
            <fullName evidence="10">Riboflavin-specific deaminase</fullName>
        </alternativeName>
    </domain>
    <domain>
        <recommendedName>
            <fullName evidence="10">5-amino-6-(5-phosphoribosylamino)uracil reductase</fullName>
            <ecNumber evidence="10">1.1.1.193</ecNumber>
        </recommendedName>
        <alternativeName>
            <fullName evidence="10">HTP reductase</fullName>
        </alternativeName>
    </domain>
</protein>
<comment type="cofactor">
    <cofactor evidence="10">
        <name>Zn(2+)</name>
        <dbReference type="ChEBI" id="CHEBI:29105"/>
    </cofactor>
    <text evidence="10">Binds 1 zinc ion.</text>
</comment>
<dbReference type="InterPro" id="IPR050765">
    <property type="entry name" value="Riboflavin_Biosynth_HTPR"/>
</dbReference>
<proteinExistence type="inferred from homology"/>
<evidence type="ECO:0000259" key="11">
    <source>
        <dbReference type="PROSITE" id="PS51747"/>
    </source>
</evidence>